<dbReference type="Proteomes" id="UP000054776">
    <property type="component" value="Unassembled WGS sequence"/>
</dbReference>
<dbReference type="AlphaFoldDB" id="A0A0V1B3V2"/>
<dbReference type="EMBL" id="JYDH01000113">
    <property type="protein sequence ID" value="KRY31680.1"/>
    <property type="molecule type" value="Genomic_DNA"/>
</dbReference>
<name>A0A0V1B3V2_TRISP</name>
<evidence type="ECO:0000313" key="1">
    <source>
        <dbReference type="EMBL" id="KRY31680.1"/>
    </source>
</evidence>
<comment type="caution">
    <text evidence="1">The sequence shown here is derived from an EMBL/GenBank/DDBJ whole genome shotgun (WGS) entry which is preliminary data.</text>
</comment>
<evidence type="ECO:0000313" key="2">
    <source>
        <dbReference type="Proteomes" id="UP000054776"/>
    </source>
</evidence>
<keyword evidence="2" id="KW-1185">Reference proteome</keyword>
<sequence length="60" mass="7056">MNSRFESFTPGLLGRYPIARFIFICNIPHFVDIWYELLISVSCKEMQNAFHLKVPSHNNL</sequence>
<organism evidence="1 2">
    <name type="scientific">Trichinella spiralis</name>
    <name type="common">Trichina worm</name>
    <dbReference type="NCBI Taxonomy" id="6334"/>
    <lineage>
        <taxon>Eukaryota</taxon>
        <taxon>Metazoa</taxon>
        <taxon>Ecdysozoa</taxon>
        <taxon>Nematoda</taxon>
        <taxon>Enoplea</taxon>
        <taxon>Dorylaimia</taxon>
        <taxon>Trichinellida</taxon>
        <taxon>Trichinellidae</taxon>
        <taxon>Trichinella</taxon>
    </lineage>
</organism>
<dbReference type="InParanoid" id="A0A0V1B3V2"/>
<dbReference type="OrthoDB" id="5926971at2759"/>
<protein>
    <submittedName>
        <fullName evidence="1">Uncharacterized protein</fullName>
    </submittedName>
</protein>
<reference evidence="1 2" key="1">
    <citation type="submission" date="2015-01" db="EMBL/GenBank/DDBJ databases">
        <title>Evolution of Trichinella species and genotypes.</title>
        <authorList>
            <person name="Korhonen P.K."/>
            <person name="Edoardo P."/>
            <person name="Giuseppe L.R."/>
            <person name="Gasser R.B."/>
        </authorList>
    </citation>
    <scope>NUCLEOTIDE SEQUENCE [LARGE SCALE GENOMIC DNA]</scope>
    <source>
        <strain evidence="1">ISS3</strain>
    </source>
</reference>
<accession>A0A0V1B3V2</accession>
<proteinExistence type="predicted"/>
<gene>
    <name evidence="1" type="ORF">T01_1191</name>
</gene>